<reference evidence="2 3" key="1">
    <citation type="submission" date="2020-08" db="EMBL/GenBank/DDBJ databases">
        <authorList>
            <person name="Koutsovoulos G."/>
            <person name="Danchin GJ E."/>
        </authorList>
    </citation>
    <scope>NUCLEOTIDE SEQUENCE [LARGE SCALE GENOMIC DNA]</scope>
</reference>
<name>A0A6V7UJA3_MELEN</name>
<gene>
    <name evidence="2" type="ORF">MENT_LOCUS13677</name>
</gene>
<keyword evidence="1" id="KW-0812">Transmembrane</keyword>
<evidence type="ECO:0000256" key="1">
    <source>
        <dbReference type="SAM" id="Phobius"/>
    </source>
</evidence>
<feature type="transmembrane region" description="Helical" evidence="1">
    <location>
        <begin position="32"/>
        <end position="49"/>
    </location>
</feature>
<keyword evidence="1" id="KW-1133">Transmembrane helix</keyword>
<accession>A0A6V7UJA3</accession>
<comment type="caution">
    <text evidence="2">The sequence shown here is derived from an EMBL/GenBank/DDBJ whole genome shotgun (WGS) entry which is preliminary data.</text>
</comment>
<keyword evidence="1" id="KW-0472">Membrane</keyword>
<evidence type="ECO:0000313" key="3">
    <source>
        <dbReference type="Proteomes" id="UP000580250"/>
    </source>
</evidence>
<proteinExistence type="predicted"/>
<evidence type="ECO:0000313" key="2">
    <source>
        <dbReference type="EMBL" id="CAD2159372.1"/>
    </source>
</evidence>
<protein>
    <submittedName>
        <fullName evidence="2">Uncharacterized protein</fullName>
    </submittedName>
</protein>
<organism evidence="2 3">
    <name type="scientific">Meloidogyne enterolobii</name>
    <name type="common">Root-knot nematode worm</name>
    <name type="synonym">Meloidogyne mayaguensis</name>
    <dbReference type="NCBI Taxonomy" id="390850"/>
    <lineage>
        <taxon>Eukaryota</taxon>
        <taxon>Metazoa</taxon>
        <taxon>Ecdysozoa</taxon>
        <taxon>Nematoda</taxon>
        <taxon>Chromadorea</taxon>
        <taxon>Rhabditida</taxon>
        <taxon>Tylenchina</taxon>
        <taxon>Tylenchomorpha</taxon>
        <taxon>Tylenchoidea</taxon>
        <taxon>Meloidogynidae</taxon>
        <taxon>Meloidogyninae</taxon>
        <taxon>Meloidogyne</taxon>
    </lineage>
</organism>
<sequence>MKIDNYIDNIHNYIMDLHKICEKKIHWITTSLYLQIVVIITLMVILYFCQNRKIWKKAKLPKIKRKNIQKQRIRIREKGEVEDTVFS</sequence>
<dbReference type="Proteomes" id="UP000580250">
    <property type="component" value="Unassembled WGS sequence"/>
</dbReference>
<dbReference type="AlphaFoldDB" id="A0A6V7UJA3"/>
<dbReference type="EMBL" id="CAJEWN010000074">
    <property type="protein sequence ID" value="CAD2159372.1"/>
    <property type="molecule type" value="Genomic_DNA"/>
</dbReference>